<gene>
    <name evidence="1" type="ORF">IV66_GL001663</name>
</gene>
<accession>A0A0R2LJN6</accession>
<comment type="caution">
    <text evidence="1">The sequence shown here is derived from an EMBL/GenBank/DDBJ whole genome shotgun (WGS) entry which is preliminary data.</text>
</comment>
<dbReference type="RefSeq" id="WP_017867145.1">
    <property type="nucleotide sequence ID" value="NZ_BJYB01000013.1"/>
</dbReference>
<name>A0A0R2LJN6_9LACO</name>
<reference evidence="1 2" key="1">
    <citation type="journal article" date="2015" name="Genome Announc.">
        <title>Expanding the biotechnology potential of lactobacilli through comparative genomics of 213 strains and associated genera.</title>
        <authorList>
            <person name="Sun Z."/>
            <person name="Harris H.M."/>
            <person name="McCann A."/>
            <person name="Guo C."/>
            <person name="Argimon S."/>
            <person name="Zhang W."/>
            <person name="Yang X."/>
            <person name="Jeffery I.B."/>
            <person name="Cooney J.C."/>
            <person name="Kagawa T.F."/>
            <person name="Liu W."/>
            <person name="Song Y."/>
            <person name="Salvetti E."/>
            <person name="Wrobel A."/>
            <person name="Rasinkangas P."/>
            <person name="Parkhill J."/>
            <person name="Rea M.C."/>
            <person name="O'Sullivan O."/>
            <person name="Ritari J."/>
            <person name="Douillard F.P."/>
            <person name="Paul Ross R."/>
            <person name="Yang R."/>
            <person name="Briner A.E."/>
            <person name="Felis G.E."/>
            <person name="de Vos W.M."/>
            <person name="Barrangou R."/>
            <person name="Klaenhammer T.R."/>
            <person name="Caufield P.W."/>
            <person name="Cui Y."/>
            <person name="Zhang H."/>
            <person name="O'Toole P.W."/>
        </authorList>
    </citation>
    <scope>NUCLEOTIDE SEQUENCE [LARGE SCALE GENOMIC DNA]</scope>
    <source>
        <strain evidence="1 2">NBRC 103219</strain>
    </source>
</reference>
<organism evidence="1 2">
    <name type="scientific">Ligilactobacillus pobuzihii</name>
    <dbReference type="NCBI Taxonomy" id="449659"/>
    <lineage>
        <taxon>Bacteria</taxon>
        <taxon>Bacillati</taxon>
        <taxon>Bacillota</taxon>
        <taxon>Bacilli</taxon>
        <taxon>Lactobacillales</taxon>
        <taxon>Lactobacillaceae</taxon>
        <taxon>Ligilactobacillus</taxon>
    </lineage>
</organism>
<dbReference type="SUPFAM" id="SSF53474">
    <property type="entry name" value="alpha/beta-Hydrolases"/>
    <property type="match status" value="1"/>
</dbReference>
<dbReference type="Proteomes" id="UP000051886">
    <property type="component" value="Unassembled WGS sequence"/>
</dbReference>
<dbReference type="PATRIC" id="fig|449659.4.peg.1696"/>
<sequence>MRENLYSESGTGSSKKKHVPNFIKKITSDFSEMKSKLSKKNSSLKILTMGSPASTYIFDQKINEVYNGNYNVQKVKEFYTLGHFLSNYGDIKKYADTVKQNSDLYEFLSWDFEVGLWEKLKNFQPDLLVFDMFSDIYFGSFNSGEKTLITRNFRLTDSMPENTVLFNTKTTNYVEKLVEEVETFEKRVKKISPKTKLVFNSMRLPNHMSKDGVIQDEYDHDKYGLSEKKINGYNRNLGALERRLAEKGYDLLRFDQKNSAAEVNFPSGENWYYLYNQNYYTDVQCQIEMIAQKYTLGPTIKTIDANIDEDISQLKQDVVLLNVPNNRKNSMRVFEKNIPARRIALALAGQDYVLHGNRGSAYRFVKRTELKSQFPIYEGVHYRIISPKESKKYFENHLLVRMLSFGVHEKTSIFKRNFQFDFRNLKDSIAKNTYILEIGDINLIGGSFYTSTKNFPDYEQRIQELIFKIAQNYNVSTDNIVIYGASRGGTGAVLHGALGNYKFVGADPVINDTQWYYPFDSHFVGGVREIDLTDKVSNALNNYSRPKDEGFILSTSNVGLTFSSHLRLPLNKFSLLDLGYDLFDHGDFNGKTVPIQLSYINRLLIQNDLDVIKDCDDLPKGGAVLEVKNVAQGAINFEKLSCFRIRLSDIKNSNKKLYNKAKRVIAAKYKRAGRDKNFLYFRVK</sequence>
<dbReference type="STRING" id="449659.IV66_GL001663"/>
<dbReference type="InterPro" id="IPR029058">
    <property type="entry name" value="AB_hydrolase_fold"/>
</dbReference>
<dbReference type="AlphaFoldDB" id="A0A0R2LJN6"/>
<proteinExistence type="predicted"/>
<keyword evidence="2" id="KW-1185">Reference proteome</keyword>
<dbReference type="EMBL" id="JQCN01000034">
    <property type="protein sequence ID" value="KRN99175.1"/>
    <property type="molecule type" value="Genomic_DNA"/>
</dbReference>
<dbReference type="Gene3D" id="3.40.50.1820">
    <property type="entry name" value="alpha/beta hydrolase"/>
    <property type="match status" value="1"/>
</dbReference>
<dbReference type="NCBIfam" id="NF033892">
    <property type="entry name" value="XcbB_CpsF_sero"/>
    <property type="match status" value="1"/>
</dbReference>
<protein>
    <submittedName>
        <fullName evidence="1">Uncharacterized protein</fullName>
    </submittedName>
</protein>
<evidence type="ECO:0000313" key="1">
    <source>
        <dbReference type="EMBL" id="KRN99175.1"/>
    </source>
</evidence>
<evidence type="ECO:0000313" key="2">
    <source>
        <dbReference type="Proteomes" id="UP000051886"/>
    </source>
</evidence>